<dbReference type="KEGG" id="ttu:TERTU_0328"/>
<protein>
    <submittedName>
        <fullName evidence="2">Uncharacterized protein</fullName>
    </submittedName>
</protein>
<keyword evidence="1" id="KW-1133">Transmembrane helix</keyword>
<dbReference type="Proteomes" id="UP000009080">
    <property type="component" value="Chromosome"/>
</dbReference>
<evidence type="ECO:0000313" key="3">
    <source>
        <dbReference type="Proteomes" id="UP000009080"/>
    </source>
</evidence>
<accession>C5BM69</accession>
<reference evidence="2 3" key="1">
    <citation type="journal article" date="2009" name="PLoS ONE">
        <title>The complete genome of Teredinibacter turnerae T7901: an intracellular endosymbiont of marine wood-boring bivalves (shipworms).</title>
        <authorList>
            <person name="Yang J.C."/>
            <person name="Madupu R."/>
            <person name="Durkin A.S."/>
            <person name="Ekborg N.A."/>
            <person name="Pedamallu C.S."/>
            <person name="Hostetler J.B."/>
            <person name="Radune D."/>
            <person name="Toms B.S."/>
            <person name="Henrissat B."/>
            <person name="Coutinho P.M."/>
            <person name="Schwarz S."/>
            <person name="Field L."/>
            <person name="Trindade-Silva A.E."/>
            <person name="Soares C.A.G."/>
            <person name="Elshahawi S."/>
            <person name="Hanora A."/>
            <person name="Schmidt E.W."/>
            <person name="Haygood M.G."/>
            <person name="Posfai J."/>
            <person name="Benner J."/>
            <person name="Madinger C."/>
            <person name="Nove J."/>
            <person name="Anton B."/>
            <person name="Chaudhary K."/>
            <person name="Foster J."/>
            <person name="Holman A."/>
            <person name="Kumar S."/>
            <person name="Lessard P.A."/>
            <person name="Luyten Y.A."/>
            <person name="Slatko B."/>
            <person name="Wood N."/>
            <person name="Wu B."/>
            <person name="Teplitski M."/>
            <person name="Mougous J.D."/>
            <person name="Ward N."/>
            <person name="Eisen J.A."/>
            <person name="Badger J.H."/>
            <person name="Distel D.L."/>
        </authorList>
    </citation>
    <scope>NUCLEOTIDE SEQUENCE [LARGE SCALE GENOMIC DNA]</scope>
    <source>
        <strain evidence="3">ATCC 39867 / T7901</strain>
    </source>
</reference>
<dbReference type="AlphaFoldDB" id="C5BM69"/>
<feature type="transmembrane region" description="Helical" evidence="1">
    <location>
        <begin position="56"/>
        <end position="74"/>
    </location>
</feature>
<keyword evidence="1" id="KW-0812">Transmembrane</keyword>
<keyword evidence="3" id="KW-1185">Reference proteome</keyword>
<evidence type="ECO:0000313" key="2">
    <source>
        <dbReference type="EMBL" id="ACR13352.1"/>
    </source>
</evidence>
<sequence length="84" mass="9364">MHTEAAFAGGGQISLGYLTVMPFLLLCVMGEKKGADFDFFDFINAVKMMFAAPDVWVFYFVLMLGMSSPTLIELKTQIDKSKQI</sequence>
<dbReference type="HOGENOM" id="CLU_2526391_0_0_6"/>
<keyword evidence="1" id="KW-0472">Membrane</keyword>
<gene>
    <name evidence="2" type="ordered locus">TERTU_0328</name>
</gene>
<dbReference type="RefSeq" id="WP_015819465.1">
    <property type="nucleotide sequence ID" value="NC_012997.1"/>
</dbReference>
<evidence type="ECO:0000256" key="1">
    <source>
        <dbReference type="SAM" id="Phobius"/>
    </source>
</evidence>
<name>C5BM69_TERTT</name>
<organism evidence="2 3">
    <name type="scientific">Teredinibacter turnerae (strain ATCC 39867 / T7901)</name>
    <dbReference type="NCBI Taxonomy" id="377629"/>
    <lineage>
        <taxon>Bacteria</taxon>
        <taxon>Pseudomonadati</taxon>
        <taxon>Pseudomonadota</taxon>
        <taxon>Gammaproteobacteria</taxon>
        <taxon>Cellvibrionales</taxon>
        <taxon>Cellvibrionaceae</taxon>
        <taxon>Teredinibacter</taxon>
    </lineage>
</organism>
<dbReference type="EMBL" id="CP001614">
    <property type="protein sequence ID" value="ACR13352.1"/>
    <property type="molecule type" value="Genomic_DNA"/>
</dbReference>
<proteinExistence type="predicted"/>